<gene>
    <name evidence="6" type="ORF">GPA25_06390</name>
</gene>
<dbReference type="InterPro" id="IPR020015">
    <property type="entry name" value="Decahaem_cyt-c_DmsE"/>
</dbReference>
<name>A0ABX1QAD6_9RHOO</name>
<dbReference type="NCBIfam" id="TIGR01905">
    <property type="entry name" value="paired_CXXCH_1"/>
    <property type="match status" value="1"/>
</dbReference>
<feature type="compositionally biased region" description="Basic and acidic residues" evidence="2">
    <location>
        <begin position="76"/>
        <end position="86"/>
    </location>
</feature>
<feature type="region of interest" description="Disordered" evidence="2">
    <location>
        <begin position="76"/>
        <end position="96"/>
    </location>
</feature>
<keyword evidence="1 3" id="KW-0732">Signal</keyword>
<dbReference type="InterPro" id="IPR036280">
    <property type="entry name" value="Multihaem_cyt_sf"/>
</dbReference>
<evidence type="ECO:0000313" key="6">
    <source>
        <dbReference type="EMBL" id="NMG74386.1"/>
    </source>
</evidence>
<dbReference type="Pfam" id="PF09699">
    <property type="entry name" value="Paired_CXXCH_1"/>
    <property type="match status" value="2"/>
</dbReference>
<evidence type="ECO:0000259" key="5">
    <source>
        <dbReference type="Pfam" id="PF22678"/>
    </source>
</evidence>
<reference evidence="6 7" key="1">
    <citation type="submission" date="2019-12" db="EMBL/GenBank/DDBJ databases">
        <title>Comparative genomics gives insights into the taxonomy of the Azoarcus-Aromatoleum group and reveals separate origins of nif in the plant-associated Azoarcus and non-plant-associated Aromatoleum sub-groups.</title>
        <authorList>
            <person name="Lafos M."/>
            <person name="Maluk M."/>
            <person name="Batista M."/>
            <person name="Junghare M."/>
            <person name="Carmona M."/>
            <person name="Faoro H."/>
            <person name="Cruz L.M."/>
            <person name="Battistoni F."/>
            <person name="De Souza E."/>
            <person name="Pedrosa F."/>
            <person name="Chen W.-M."/>
            <person name="Poole P.S."/>
            <person name="Dixon R.A."/>
            <person name="James E.K."/>
        </authorList>
    </citation>
    <scope>NUCLEOTIDE SEQUENCE [LARGE SCALE GENOMIC DNA]</scope>
    <source>
        <strain evidence="6 7">22Lin</strain>
    </source>
</reference>
<dbReference type="PANTHER" id="PTHR35038">
    <property type="entry name" value="DISSIMILATORY SULFITE REDUCTASE SIRA"/>
    <property type="match status" value="1"/>
</dbReference>
<evidence type="ECO:0000256" key="2">
    <source>
        <dbReference type="SAM" id="MobiDB-lite"/>
    </source>
</evidence>
<dbReference type="PANTHER" id="PTHR35038:SF6">
    <property type="entry name" value="SURFACE LOCALIZED DECAHEME CYTOCHROME C LIPOPROTEIN"/>
    <property type="match status" value="1"/>
</dbReference>
<feature type="chain" id="PRO_5046089754" evidence="3">
    <location>
        <begin position="22"/>
        <end position="313"/>
    </location>
</feature>
<evidence type="ECO:0000256" key="1">
    <source>
        <dbReference type="ARBA" id="ARBA00022729"/>
    </source>
</evidence>
<accession>A0ABX1QAD6</accession>
<evidence type="ECO:0000259" key="4">
    <source>
        <dbReference type="Pfam" id="PF09699"/>
    </source>
</evidence>
<evidence type="ECO:0000313" key="7">
    <source>
        <dbReference type="Proteomes" id="UP000648984"/>
    </source>
</evidence>
<sequence>MRRLLAVLACLGSFCAGAAYAADEPKEAPKDIVLTGDAKCTTCHDENDSPEALAIGKTRHGTVADKRTPGCTKCHGDSERHVKEAGRGGGEAPPVDVGFNTKNPASAEARNAACLNCHQGSTRIFWQNSTHSRRDVTCASCHKIHDGHDKVREAKTQPEVCATCHKEQRAQFARPSHHPVPEGAMSCSSCHNVHGDNPSQLAKPSVNETCYSCHMEKRGPFVHNHQPVAEDCAICHNPHGTNVANLLKSRPPYLCQECHSHDSHPSQLAGLPTGATTSTSLLGTVGRGCLNCHTNIHGGNSTVNSATAGRFRR</sequence>
<protein>
    <submittedName>
        <fullName evidence="6">DmsE family decaheme c-type cytochrome</fullName>
    </submittedName>
</protein>
<keyword evidence="7" id="KW-1185">Reference proteome</keyword>
<dbReference type="NCBIfam" id="TIGR03508">
    <property type="entry name" value="decahem_SO"/>
    <property type="match status" value="1"/>
</dbReference>
<comment type="caution">
    <text evidence="6">The sequence shown here is derived from an EMBL/GenBank/DDBJ whole genome shotgun (WGS) entry which is preliminary data.</text>
</comment>
<feature type="domain" description="Cytochrome c-type protein NrfB-like" evidence="5">
    <location>
        <begin position="71"/>
        <end position="153"/>
    </location>
</feature>
<organism evidence="6 7">
    <name type="scientific">Aromatoleum diolicum</name>
    <dbReference type="NCBI Taxonomy" id="75796"/>
    <lineage>
        <taxon>Bacteria</taxon>
        <taxon>Pseudomonadati</taxon>
        <taxon>Pseudomonadota</taxon>
        <taxon>Betaproteobacteria</taxon>
        <taxon>Rhodocyclales</taxon>
        <taxon>Rhodocyclaceae</taxon>
        <taxon>Aromatoleum</taxon>
    </lineage>
</organism>
<dbReference type="Gene3D" id="1.10.1130.10">
    <property type="entry name" value="Flavocytochrome C3, Chain A"/>
    <property type="match status" value="1"/>
</dbReference>
<dbReference type="Gene3D" id="3.90.10.10">
    <property type="entry name" value="Cytochrome C3"/>
    <property type="match status" value="2"/>
</dbReference>
<dbReference type="InterPro" id="IPR053875">
    <property type="entry name" value="Cytochrom_c_NrfB-like_dom"/>
</dbReference>
<feature type="domain" description="Doubled CXXCH motif" evidence="4">
    <location>
        <begin position="177"/>
        <end position="218"/>
    </location>
</feature>
<feature type="signal peptide" evidence="3">
    <location>
        <begin position="1"/>
        <end position="21"/>
    </location>
</feature>
<dbReference type="Proteomes" id="UP000648984">
    <property type="component" value="Unassembled WGS sequence"/>
</dbReference>
<dbReference type="InterPro" id="IPR051829">
    <property type="entry name" value="Multiheme_Cytochr_ET"/>
</dbReference>
<dbReference type="EMBL" id="WTVQ01000007">
    <property type="protein sequence ID" value="NMG74386.1"/>
    <property type="molecule type" value="Genomic_DNA"/>
</dbReference>
<evidence type="ECO:0000256" key="3">
    <source>
        <dbReference type="SAM" id="SignalP"/>
    </source>
</evidence>
<dbReference type="Pfam" id="PF22678">
    <property type="entry name" value="Cytochrom_c_NrfB-like"/>
    <property type="match status" value="1"/>
</dbReference>
<dbReference type="SUPFAM" id="SSF48695">
    <property type="entry name" value="Multiheme cytochromes"/>
    <property type="match status" value="1"/>
</dbReference>
<feature type="domain" description="Doubled CXXCH motif" evidence="4">
    <location>
        <begin position="225"/>
        <end position="262"/>
    </location>
</feature>
<dbReference type="InterPro" id="IPR010177">
    <property type="entry name" value="Paired_CXXCH_1"/>
</dbReference>
<proteinExistence type="predicted"/>